<dbReference type="EMBL" id="LNYH01000147">
    <property type="protein sequence ID" value="KTD15006.1"/>
    <property type="molecule type" value="Genomic_DNA"/>
</dbReference>
<dbReference type="STRING" id="454.Lisr_2351"/>
<dbReference type="OrthoDB" id="5648585at2"/>
<dbReference type="Pfam" id="PF22035">
    <property type="entry name" value="Lpg0393_VPS9"/>
    <property type="match status" value="1"/>
</dbReference>
<evidence type="ECO:0000259" key="1">
    <source>
        <dbReference type="Pfam" id="PF22035"/>
    </source>
</evidence>
<dbReference type="RefSeq" id="WP_058502641.1">
    <property type="nucleotide sequence ID" value="NZ_CAAAJA010000002.1"/>
</dbReference>
<dbReference type="PATRIC" id="fig|454.4.peg.2569"/>
<sequence>MSDLSNGGFIQALRQGNYLLFLQWPDFISKRYKVYDADSLVDLLIFHWIQEEFGDEDIKAAAIMNAIIYDENCLLENEQINAGVNLIVAACQCQVFKKNDLIKHYSVDREMDKEDILEFMKTNTHRLSDKENCKQLLLQNQHLNLLAKKYHKEIALFREQRQAFYLIDGYMNAVEEDDSITVKNKAMRKGLINSLRKALDMHGPKLEEMQETIQYYFNQLRCFDNLQPWEEEYFTAMVSQHWSRRLLIWSTRFASTFFNHVLIADKHPLDSKSENEETSSSRHSI</sequence>
<dbReference type="InterPro" id="IPR054178">
    <property type="entry name" value="Lpg0393-like_VPS9"/>
</dbReference>
<accession>A0A0W0V4F3</accession>
<gene>
    <name evidence="2" type="ORF">Lisr_2351</name>
</gene>
<evidence type="ECO:0000313" key="3">
    <source>
        <dbReference type="Proteomes" id="UP000054761"/>
    </source>
</evidence>
<evidence type="ECO:0000313" key="2">
    <source>
        <dbReference type="EMBL" id="KTD15006.1"/>
    </source>
</evidence>
<comment type="caution">
    <text evidence="2">The sequence shown here is derived from an EMBL/GenBank/DDBJ whole genome shotgun (WGS) entry which is preliminary data.</text>
</comment>
<name>A0A0W0V4F3_9GAMM</name>
<dbReference type="Proteomes" id="UP000054761">
    <property type="component" value="Unassembled WGS sequence"/>
</dbReference>
<dbReference type="AlphaFoldDB" id="A0A0W0V4F3"/>
<organism evidence="2 3">
    <name type="scientific">Legionella israelensis</name>
    <dbReference type="NCBI Taxonomy" id="454"/>
    <lineage>
        <taxon>Bacteria</taxon>
        <taxon>Pseudomonadati</taxon>
        <taxon>Pseudomonadota</taxon>
        <taxon>Gammaproteobacteria</taxon>
        <taxon>Legionellales</taxon>
        <taxon>Legionellaceae</taxon>
        <taxon>Legionella</taxon>
    </lineage>
</organism>
<proteinExistence type="predicted"/>
<protein>
    <recommendedName>
        <fullName evidence="1">Lpg0393-like VPS9-like domain-containing protein</fullName>
    </recommendedName>
</protein>
<feature type="domain" description="Lpg0393-like VPS9-like" evidence="1">
    <location>
        <begin position="6"/>
        <end position="152"/>
    </location>
</feature>
<keyword evidence="3" id="KW-1185">Reference proteome</keyword>
<reference evidence="2 3" key="1">
    <citation type="submission" date="2015-11" db="EMBL/GenBank/DDBJ databases">
        <title>Genomic analysis of 38 Legionella species identifies large and diverse effector repertoires.</title>
        <authorList>
            <person name="Burstein D."/>
            <person name="Amaro F."/>
            <person name="Zusman T."/>
            <person name="Lifshitz Z."/>
            <person name="Cohen O."/>
            <person name="Gilbert J.A."/>
            <person name="Pupko T."/>
            <person name="Shuman H.A."/>
            <person name="Segal G."/>
        </authorList>
    </citation>
    <scope>NUCLEOTIDE SEQUENCE [LARGE SCALE GENOMIC DNA]</scope>
    <source>
        <strain evidence="2 3">Bercovier 4</strain>
    </source>
</reference>